<sequence>MDWPSPNAGLSDSDLSRVFQYVPQETTVVRRLSADPKLLLWSHENAKDWDDWLEQSSPSIQDSSGLVLIFARKGGETKGSIQEILDGAASFGSSRANSEFKSSFSEKNRSYSWPKSSERITTGPATVGRRLSIGARNVQGGSHDVRQLPFEKETFRKICKKFFVHSSISRVISRADVPIFSRAQVKMGPVDSEGRSQPAYVYNCRSANTWKNDLALTVTYFPRRRLVFGILFGCTAAVERQVLNRIASNEEHAFHPLLLSGIFAELERTRMVDIVEKTIDEIEGAIFELDSGTGGGTNAEKMSIEDAEDYHPGGTRYVRRTVWLNTTFLRHRLQIWKTQLSKMIAHVDELSETDFGSDIEPFGEKSGEDEIKQLQTQVEDTSLRRTSIMIKDRLRGLIEEFEDKIEDCTMRVDGMTIATQWSQADINVDIATAAGQDSSQMRSIALVTMVFLPGTFFATLFSMTFFNWNASGDGSIVVSSYLWIYFLVTGVFTVATLLIWWCFLGRRQRWAQSSKSIRRCC</sequence>
<dbReference type="Proteomes" id="UP000070700">
    <property type="component" value="Unassembled WGS sequence"/>
</dbReference>
<feature type="transmembrane region" description="Helical" evidence="1">
    <location>
        <begin position="480"/>
        <end position="504"/>
    </location>
</feature>
<dbReference type="RefSeq" id="XP_018062203.1">
    <property type="nucleotide sequence ID" value="XM_018216348.1"/>
</dbReference>
<feature type="transmembrane region" description="Helical" evidence="1">
    <location>
        <begin position="444"/>
        <end position="468"/>
    </location>
</feature>
<dbReference type="KEGG" id="psco:LY89DRAFT_691534"/>
<evidence type="ECO:0000256" key="1">
    <source>
        <dbReference type="SAM" id="Phobius"/>
    </source>
</evidence>
<dbReference type="GeneID" id="28826074"/>
<keyword evidence="1" id="KW-1133">Transmembrane helix</keyword>
<dbReference type="Gene3D" id="1.20.58.340">
    <property type="entry name" value="Magnesium transport protein CorA, transmembrane region"/>
    <property type="match status" value="1"/>
</dbReference>
<dbReference type="OrthoDB" id="3561681at2759"/>
<evidence type="ECO:0000313" key="3">
    <source>
        <dbReference type="Proteomes" id="UP000070700"/>
    </source>
</evidence>
<dbReference type="EMBL" id="KQ947438">
    <property type="protein sequence ID" value="KUJ07848.1"/>
    <property type="molecule type" value="Genomic_DNA"/>
</dbReference>
<organism evidence="2 3">
    <name type="scientific">Mollisia scopiformis</name>
    <name type="common">Conifer needle endophyte fungus</name>
    <name type="synonym">Phialocephala scopiformis</name>
    <dbReference type="NCBI Taxonomy" id="149040"/>
    <lineage>
        <taxon>Eukaryota</taxon>
        <taxon>Fungi</taxon>
        <taxon>Dikarya</taxon>
        <taxon>Ascomycota</taxon>
        <taxon>Pezizomycotina</taxon>
        <taxon>Leotiomycetes</taxon>
        <taxon>Helotiales</taxon>
        <taxon>Mollisiaceae</taxon>
        <taxon>Mollisia</taxon>
    </lineage>
</organism>
<keyword evidence="1" id="KW-0472">Membrane</keyword>
<proteinExistence type="predicted"/>
<keyword evidence="3" id="KW-1185">Reference proteome</keyword>
<keyword evidence="1" id="KW-0812">Transmembrane</keyword>
<dbReference type="STRING" id="149040.A0A132B612"/>
<dbReference type="AlphaFoldDB" id="A0A132B612"/>
<reference evidence="2 3" key="1">
    <citation type="submission" date="2015-10" db="EMBL/GenBank/DDBJ databases">
        <title>Full genome of DAOMC 229536 Phialocephala scopiformis, a fungal endophyte of spruce producing the potent anti-insectan compound rugulosin.</title>
        <authorList>
            <consortium name="DOE Joint Genome Institute"/>
            <person name="Walker A.K."/>
            <person name="Frasz S.L."/>
            <person name="Seifert K.A."/>
            <person name="Miller J.D."/>
            <person name="Mondo S.J."/>
            <person name="Labutti K."/>
            <person name="Lipzen A."/>
            <person name="Dockter R."/>
            <person name="Kennedy M."/>
            <person name="Grigoriev I.V."/>
            <person name="Spatafora J.W."/>
        </authorList>
    </citation>
    <scope>NUCLEOTIDE SEQUENCE [LARGE SCALE GENOMIC DNA]</scope>
    <source>
        <strain evidence="2 3">CBS 120377</strain>
    </source>
</reference>
<evidence type="ECO:0000313" key="2">
    <source>
        <dbReference type="EMBL" id="KUJ07848.1"/>
    </source>
</evidence>
<name>A0A132B612_MOLSC</name>
<dbReference type="InParanoid" id="A0A132B612"/>
<protein>
    <submittedName>
        <fullName evidence="2">Uncharacterized protein</fullName>
    </submittedName>
</protein>
<accession>A0A132B612</accession>
<gene>
    <name evidence="2" type="ORF">LY89DRAFT_691534</name>
</gene>